<dbReference type="CDD" id="cd00093">
    <property type="entry name" value="HTH_XRE"/>
    <property type="match status" value="1"/>
</dbReference>
<comment type="caution">
    <text evidence="2">The sequence shown here is derived from an EMBL/GenBank/DDBJ whole genome shotgun (WGS) entry which is preliminary data.</text>
</comment>
<sequence>MSGTKSQSKKQMNAFVEYLAKLIDDSGLNQSEIAERLEETGKSYQQTYISLIKTGRTKLPIYLVPKIAEILGVDEHELLHRALRTYHPEVAQVLERAEIASSKQLTAAESELLSVWREVRPNTPTLNTGQKERLREAFSNL</sequence>
<keyword evidence="3" id="KW-1185">Reference proteome</keyword>
<dbReference type="RefSeq" id="WP_377210851.1">
    <property type="nucleotide sequence ID" value="NZ_JBHTJV010000002.1"/>
</dbReference>
<dbReference type="SMART" id="SM00530">
    <property type="entry name" value="HTH_XRE"/>
    <property type="match status" value="1"/>
</dbReference>
<evidence type="ECO:0000259" key="1">
    <source>
        <dbReference type="PROSITE" id="PS50943"/>
    </source>
</evidence>
<gene>
    <name evidence="2" type="ORF">ACFQ14_01110</name>
</gene>
<protein>
    <submittedName>
        <fullName evidence="2">Helix-turn-helix transcriptional regulator</fullName>
    </submittedName>
</protein>
<dbReference type="Gene3D" id="1.10.260.40">
    <property type="entry name" value="lambda repressor-like DNA-binding domains"/>
    <property type="match status" value="1"/>
</dbReference>
<feature type="domain" description="HTH cro/C1-type" evidence="1">
    <location>
        <begin position="19"/>
        <end position="78"/>
    </location>
</feature>
<reference evidence="3" key="1">
    <citation type="journal article" date="2019" name="Int. J. Syst. Evol. Microbiol.">
        <title>The Global Catalogue of Microorganisms (GCM) 10K type strain sequencing project: providing services to taxonomists for standard genome sequencing and annotation.</title>
        <authorList>
            <consortium name="The Broad Institute Genomics Platform"/>
            <consortium name="The Broad Institute Genome Sequencing Center for Infectious Disease"/>
            <person name="Wu L."/>
            <person name="Ma J."/>
        </authorList>
    </citation>
    <scope>NUCLEOTIDE SEQUENCE [LARGE SCALE GENOMIC DNA]</scope>
    <source>
        <strain evidence="3">CCUG 60023</strain>
    </source>
</reference>
<name>A0ABW3FCK9_9HYPH</name>
<dbReference type="InterPro" id="IPR010982">
    <property type="entry name" value="Lambda_DNA-bd_dom_sf"/>
</dbReference>
<dbReference type="EMBL" id="JBHTJV010000002">
    <property type="protein sequence ID" value="MFD0915000.1"/>
    <property type="molecule type" value="Genomic_DNA"/>
</dbReference>
<dbReference type="InterPro" id="IPR001387">
    <property type="entry name" value="Cro/C1-type_HTH"/>
</dbReference>
<proteinExistence type="predicted"/>
<dbReference type="PROSITE" id="PS50943">
    <property type="entry name" value="HTH_CROC1"/>
    <property type="match status" value="1"/>
</dbReference>
<dbReference type="Proteomes" id="UP001597101">
    <property type="component" value="Unassembled WGS sequence"/>
</dbReference>
<evidence type="ECO:0000313" key="2">
    <source>
        <dbReference type="EMBL" id="MFD0915000.1"/>
    </source>
</evidence>
<evidence type="ECO:0000313" key="3">
    <source>
        <dbReference type="Proteomes" id="UP001597101"/>
    </source>
</evidence>
<organism evidence="2 3">
    <name type="scientific">Pseudahrensia aquimaris</name>
    <dbReference type="NCBI Taxonomy" id="744461"/>
    <lineage>
        <taxon>Bacteria</taxon>
        <taxon>Pseudomonadati</taxon>
        <taxon>Pseudomonadota</taxon>
        <taxon>Alphaproteobacteria</taxon>
        <taxon>Hyphomicrobiales</taxon>
        <taxon>Ahrensiaceae</taxon>
        <taxon>Pseudahrensia</taxon>
    </lineage>
</organism>
<dbReference type="SUPFAM" id="SSF47413">
    <property type="entry name" value="lambda repressor-like DNA-binding domains"/>
    <property type="match status" value="1"/>
</dbReference>
<accession>A0ABW3FCK9</accession>